<proteinExistence type="predicted"/>
<dbReference type="EMBL" id="JAPFFF010000013">
    <property type="protein sequence ID" value="KAK8871454.1"/>
    <property type="molecule type" value="Genomic_DNA"/>
</dbReference>
<dbReference type="PANTHER" id="PTHR24159">
    <property type="match status" value="1"/>
</dbReference>
<dbReference type="PANTHER" id="PTHR24159:SF5">
    <property type="entry name" value="ANK_REP_REGION DOMAIN-CONTAINING PROTEIN"/>
    <property type="match status" value="1"/>
</dbReference>
<evidence type="ECO:0008006" key="3">
    <source>
        <dbReference type="Google" id="ProtNLM"/>
    </source>
</evidence>
<keyword evidence="2" id="KW-1185">Reference proteome</keyword>
<dbReference type="SUPFAM" id="SSF48403">
    <property type="entry name" value="Ankyrin repeat"/>
    <property type="match status" value="1"/>
</dbReference>
<organism evidence="1 2">
    <name type="scientific">Tritrichomonas musculus</name>
    <dbReference type="NCBI Taxonomy" id="1915356"/>
    <lineage>
        <taxon>Eukaryota</taxon>
        <taxon>Metamonada</taxon>
        <taxon>Parabasalia</taxon>
        <taxon>Tritrichomonadida</taxon>
        <taxon>Tritrichomonadidae</taxon>
        <taxon>Tritrichomonas</taxon>
    </lineage>
</organism>
<gene>
    <name evidence="1" type="ORF">M9Y10_007183</name>
</gene>
<comment type="caution">
    <text evidence="1">The sequence shown here is derived from an EMBL/GenBank/DDBJ whole genome shotgun (WGS) entry which is preliminary data.</text>
</comment>
<evidence type="ECO:0000313" key="2">
    <source>
        <dbReference type="Proteomes" id="UP001470230"/>
    </source>
</evidence>
<dbReference type="InterPro" id="IPR036770">
    <property type="entry name" value="Ankyrin_rpt-contain_sf"/>
</dbReference>
<dbReference type="Proteomes" id="UP001470230">
    <property type="component" value="Unassembled WGS sequence"/>
</dbReference>
<name>A0ABR2J1N2_9EUKA</name>
<protein>
    <recommendedName>
        <fullName evidence="3">DUF3447 domain-containing protein</fullName>
    </recommendedName>
</protein>
<sequence length="361" mass="43061">MNKQEYFHQTKKLHSLLFRYLTNGDNESDNYQKLISFIQKKKKINENELQLAELVHSMDKIADNYQISSFQNVIKLIDYFKTDFKKLFTKPQLYNFFKNRKRLLLILFKKEIITIDNYILKKILDNTDDKLCYYFYPEIKSLISPQKRESIEKELLSYDSKIFDTFEEKRLNGLNESYICELIRNDSIEKFKDYVNNTNFPISDKLKPSIFETCHFLIKSNPSPIEYAAFFGSIQICKYLLLRDVSFDDSIGKFVINGRNLDLFHIFEDRHINMKSMNCLSQAVRYRYYDIMNYIIENSDVGKDEINNAIFQFCLKYHNFECLPNDHDLKSSFGNLVKYDYVFLVGYLLDMGSVDVNERIL</sequence>
<reference evidence="1 2" key="1">
    <citation type="submission" date="2024-04" db="EMBL/GenBank/DDBJ databases">
        <title>Tritrichomonas musculus Genome.</title>
        <authorList>
            <person name="Alves-Ferreira E."/>
            <person name="Grigg M."/>
            <person name="Lorenzi H."/>
            <person name="Galac M."/>
        </authorList>
    </citation>
    <scope>NUCLEOTIDE SEQUENCE [LARGE SCALE GENOMIC DNA]</scope>
    <source>
        <strain evidence="1 2">EAF2021</strain>
    </source>
</reference>
<accession>A0ABR2J1N2</accession>
<evidence type="ECO:0000313" key="1">
    <source>
        <dbReference type="EMBL" id="KAK8871454.1"/>
    </source>
</evidence>